<dbReference type="PROSITE" id="PS50404">
    <property type="entry name" value="GST_NTER"/>
    <property type="match status" value="1"/>
</dbReference>
<evidence type="ECO:0000313" key="2">
    <source>
        <dbReference type="EMBL" id="SIT85197.1"/>
    </source>
</evidence>
<sequence>MTYQLYIGDRTFSSWSLRGWLMLEKFGLPYQAHMVGLYAGTMQADLAHLAPARTVPVLQTAEGYVVTDSMAMAETLAENHPERALYPRDPAARALARSITAEMHSGFGGLRNACPMMLGFVWEGFVPADAVKADLRRIEDLWSLARERHGQNGPWLFGDYSLADVFYAPVAMRITAYDLPVSEESRAYVAAHLSDPAFLAWRKEALKETHSPFPYALPFAQKPWPEEKS</sequence>
<dbReference type="AlphaFoldDB" id="A0A1R3X2P7"/>
<dbReference type="STRING" id="287098.SAMN05421665_2007"/>
<gene>
    <name evidence="2" type="ORF">SAMN05421665_2007</name>
</gene>
<reference evidence="3" key="1">
    <citation type="submission" date="2017-01" db="EMBL/GenBank/DDBJ databases">
        <authorList>
            <person name="Varghese N."/>
            <person name="Submissions S."/>
        </authorList>
    </citation>
    <scope>NUCLEOTIDE SEQUENCE [LARGE SCALE GENOMIC DNA]</scope>
    <source>
        <strain evidence="3">DSM 29591</strain>
    </source>
</reference>
<keyword evidence="2" id="KW-0808">Transferase</keyword>
<accession>A0A1R3X2P7</accession>
<dbReference type="Gene3D" id="1.20.1050.10">
    <property type="match status" value="1"/>
</dbReference>
<dbReference type="GO" id="GO:0004364">
    <property type="term" value="F:glutathione transferase activity"/>
    <property type="evidence" value="ECO:0007669"/>
    <property type="project" value="TreeGrafter"/>
</dbReference>
<dbReference type="PANTHER" id="PTHR42673:SF4">
    <property type="entry name" value="MALEYLACETOACETATE ISOMERASE"/>
    <property type="match status" value="1"/>
</dbReference>
<dbReference type="PANTHER" id="PTHR42673">
    <property type="entry name" value="MALEYLACETOACETATE ISOMERASE"/>
    <property type="match status" value="1"/>
</dbReference>
<dbReference type="GO" id="GO:0006749">
    <property type="term" value="P:glutathione metabolic process"/>
    <property type="evidence" value="ECO:0007669"/>
    <property type="project" value="TreeGrafter"/>
</dbReference>
<dbReference type="InterPro" id="IPR036249">
    <property type="entry name" value="Thioredoxin-like_sf"/>
</dbReference>
<dbReference type="OrthoDB" id="9799538at2"/>
<dbReference type="EMBL" id="FTPR01000001">
    <property type="protein sequence ID" value="SIT85197.1"/>
    <property type="molecule type" value="Genomic_DNA"/>
</dbReference>
<dbReference type="CDD" id="cd03194">
    <property type="entry name" value="GST_C_3"/>
    <property type="match status" value="1"/>
</dbReference>
<protein>
    <submittedName>
        <fullName evidence="2">Glutathione S-transferase</fullName>
    </submittedName>
</protein>
<dbReference type="GO" id="GO:0006559">
    <property type="term" value="P:L-phenylalanine catabolic process"/>
    <property type="evidence" value="ECO:0007669"/>
    <property type="project" value="TreeGrafter"/>
</dbReference>
<organism evidence="2 3">
    <name type="scientific">Yoonia rosea</name>
    <dbReference type="NCBI Taxonomy" id="287098"/>
    <lineage>
        <taxon>Bacteria</taxon>
        <taxon>Pseudomonadati</taxon>
        <taxon>Pseudomonadota</taxon>
        <taxon>Alphaproteobacteria</taxon>
        <taxon>Rhodobacterales</taxon>
        <taxon>Paracoccaceae</taxon>
        <taxon>Yoonia</taxon>
    </lineage>
</organism>
<dbReference type="Pfam" id="PF13409">
    <property type="entry name" value="GST_N_2"/>
    <property type="match status" value="1"/>
</dbReference>
<dbReference type="Gene3D" id="3.40.30.10">
    <property type="entry name" value="Glutaredoxin"/>
    <property type="match status" value="1"/>
</dbReference>
<name>A0A1R3X2P7_9RHOB</name>
<keyword evidence="3" id="KW-1185">Reference proteome</keyword>
<dbReference type="GO" id="GO:0016034">
    <property type="term" value="F:maleylacetoacetate isomerase activity"/>
    <property type="evidence" value="ECO:0007669"/>
    <property type="project" value="TreeGrafter"/>
</dbReference>
<dbReference type="InterPro" id="IPR004045">
    <property type="entry name" value="Glutathione_S-Trfase_N"/>
</dbReference>
<dbReference type="Proteomes" id="UP000186997">
    <property type="component" value="Unassembled WGS sequence"/>
</dbReference>
<dbReference type="SUPFAM" id="SSF47616">
    <property type="entry name" value="GST C-terminal domain-like"/>
    <property type="match status" value="1"/>
</dbReference>
<dbReference type="SUPFAM" id="SSF52833">
    <property type="entry name" value="Thioredoxin-like"/>
    <property type="match status" value="1"/>
</dbReference>
<dbReference type="InterPro" id="IPR036282">
    <property type="entry name" value="Glutathione-S-Trfase_C_sf"/>
</dbReference>
<evidence type="ECO:0000259" key="1">
    <source>
        <dbReference type="PROSITE" id="PS50404"/>
    </source>
</evidence>
<dbReference type="RefSeq" id="WP_076659402.1">
    <property type="nucleotide sequence ID" value="NZ_FTPR01000001.1"/>
</dbReference>
<feature type="domain" description="GST N-terminal" evidence="1">
    <location>
        <begin position="3"/>
        <end position="84"/>
    </location>
</feature>
<evidence type="ECO:0000313" key="3">
    <source>
        <dbReference type="Proteomes" id="UP000186997"/>
    </source>
</evidence>
<proteinExistence type="predicted"/>